<organism evidence="1 2">
    <name type="scientific">Purpureocillium lilacinum</name>
    <name type="common">Paecilomyces lilacinus</name>
    <dbReference type="NCBI Taxonomy" id="33203"/>
    <lineage>
        <taxon>Eukaryota</taxon>
        <taxon>Fungi</taxon>
        <taxon>Dikarya</taxon>
        <taxon>Ascomycota</taxon>
        <taxon>Pezizomycotina</taxon>
        <taxon>Sordariomycetes</taxon>
        <taxon>Hypocreomycetidae</taxon>
        <taxon>Hypocreales</taxon>
        <taxon>Ophiocordycipitaceae</taxon>
        <taxon>Purpureocillium</taxon>
    </lineage>
</organism>
<evidence type="ECO:0000313" key="1">
    <source>
        <dbReference type="EMBL" id="KAL3965477.1"/>
    </source>
</evidence>
<sequence length="138" mass="15246">MSWPLQSIAGLWLFVYSRSFLAVFVNVPYDAGRLQVPLVAEEPLRCVSLLDYQDSLQKVPAAATRANCPQSNLFLAAASRHQRPVDTTLLYDNVAMSPSWIQLEHSIGTAQYVEHGRIVNNITLAMPHPGLSAPDLES</sequence>
<comment type="caution">
    <text evidence="1">The sequence shown here is derived from an EMBL/GenBank/DDBJ whole genome shotgun (WGS) entry which is preliminary data.</text>
</comment>
<proteinExistence type="predicted"/>
<reference evidence="1" key="1">
    <citation type="submission" date="2024-12" db="EMBL/GenBank/DDBJ databases">
        <title>Comparative genomics and development of molecular markers within Purpureocillium lilacinum and among Purpureocillium species.</title>
        <authorList>
            <person name="Yeh Z.-Y."/>
            <person name="Ni N.-T."/>
            <person name="Lo P.-H."/>
            <person name="Mushyakhwo K."/>
            <person name="Lin C.-F."/>
            <person name="Nai Y.-S."/>
        </authorList>
    </citation>
    <scope>NUCLEOTIDE SEQUENCE</scope>
    <source>
        <strain evidence="1">NCHU-NPUST-175</strain>
    </source>
</reference>
<name>A0ACC4EB61_PURLI</name>
<evidence type="ECO:0000313" key="2">
    <source>
        <dbReference type="Proteomes" id="UP001638806"/>
    </source>
</evidence>
<protein>
    <submittedName>
        <fullName evidence="1">Uncharacterized protein</fullName>
    </submittedName>
</protein>
<dbReference type="Proteomes" id="UP001638806">
    <property type="component" value="Unassembled WGS sequence"/>
</dbReference>
<gene>
    <name evidence="1" type="ORF">ACCO45_002481</name>
</gene>
<accession>A0ACC4EB61</accession>
<keyword evidence="2" id="KW-1185">Reference proteome</keyword>
<dbReference type="EMBL" id="JBGNUJ010000002">
    <property type="protein sequence ID" value="KAL3965477.1"/>
    <property type="molecule type" value="Genomic_DNA"/>
</dbReference>